<sequence>MVLWKSKQKQQKQKHTSALDIPLTEYDPRTALPKSIFIGDQQTPPLVWVHEARDHLVLLSAFHQYRASSPDTYPARCLSAARAYAYWAQHTFSPKEPLTPEQLPSLDILMAWHAHMLNPKTFDVDVNGVYASLQGLAFPLSLAARAIESETLPSHTDLTADQISQLKVTRWSPEDISEAIQRQSKFVGNMHRIAWLDPGRWLDHGTMELSLGIVLYHAWLDLAHSTSLKYFLVPRLDIDLAWHSHQLHGTGYKTDTERLLGQFLDHDDAAAEDKLGNGLKKTGELWKERFGYDYQPPGSD</sequence>
<dbReference type="Pfam" id="PF07173">
    <property type="entry name" value="GRDP-like"/>
    <property type="match status" value="1"/>
</dbReference>
<keyword evidence="2" id="KW-1185">Reference proteome</keyword>
<dbReference type="STRING" id="1295533.A0A1E3HAA1"/>
<evidence type="ECO:0000313" key="1">
    <source>
        <dbReference type="EMBL" id="ODN73277.1"/>
    </source>
</evidence>
<proteinExistence type="predicted"/>
<dbReference type="GeneID" id="30159138"/>
<dbReference type="AlphaFoldDB" id="A0A1E3HAA1"/>
<protein>
    <submittedName>
        <fullName evidence="1">Uncharacterized protein</fullName>
    </submittedName>
</protein>
<evidence type="ECO:0000313" key="2">
    <source>
        <dbReference type="Proteomes" id="UP000094065"/>
    </source>
</evidence>
<name>A0A1E3HAA1_9TREE</name>
<comment type="caution">
    <text evidence="1">The sequence shown here is derived from an EMBL/GenBank/DDBJ whole genome shotgun (WGS) entry which is preliminary data.</text>
</comment>
<dbReference type="EMBL" id="AWGJ01000013">
    <property type="protein sequence ID" value="ODN73277.1"/>
    <property type="molecule type" value="Genomic_DNA"/>
</dbReference>
<dbReference type="OrthoDB" id="2587819at2759"/>
<dbReference type="PANTHER" id="PTHR34365:SF7">
    <property type="entry name" value="GLYCINE-RICH DOMAIN-CONTAINING PROTEIN 1"/>
    <property type="match status" value="1"/>
</dbReference>
<dbReference type="RefSeq" id="XP_018989189.1">
    <property type="nucleotide sequence ID" value="XM_019142618.1"/>
</dbReference>
<gene>
    <name evidence="1" type="ORF">L202_07829</name>
</gene>
<reference evidence="1 2" key="1">
    <citation type="submission" date="2016-06" db="EMBL/GenBank/DDBJ databases">
        <title>Evolution of pathogenesis and genome organization in the Tremellales.</title>
        <authorList>
            <person name="Cuomo C."/>
            <person name="Litvintseva A."/>
            <person name="Heitman J."/>
            <person name="Chen Y."/>
            <person name="Sun S."/>
            <person name="Springer D."/>
            <person name="Dromer F."/>
            <person name="Young S."/>
            <person name="Zeng Q."/>
            <person name="Chapman S."/>
            <person name="Gujja S."/>
            <person name="Saif S."/>
            <person name="Birren B."/>
        </authorList>
    </citation>
    <scope>NUCLEOTIDE SEQUENCE [LARGE SCALE GENOMIC DNA]</scope>
    <source>
        <strain evidence="1 2">CBS 6039</strain>
    </source>
</reference>
<dbReference type="InterPro" id="IPR009836">
    <property type="entry name" value="GRDP-like"/>
</dbReference>
<accession>A0A1E3HAA1</accession>
<organism evidence="1 2">
    <name type="scientific">Cryptococcus amylolentus CBS 6039</name>
    <dbReference type="NCBI Taxonomy" id="1295533"/>
    <lineage>
        <taxon>Eukaryota</taxon>
        <taxon>Fungi</taxon>
        <taxon>Dikarya</taxon>
        <taxon>Basidiomycota</taxon>
        <taxon>Agaricomycotina</taxon>
        <taxon>Tremellomycetes</taxon>
        <taxon>Tremellales</taxon>
        <taxon>Cryptococcaceae</taxon>
        <taxon>Cryptococcus</taxon>
    </lineage>
</organism>
<dbReference type="PANTHER" id="PTHR34365">
    <property type="entry name" value="ENOLASE (DUF1399)"/>
    <property type="match status" value="1"/>
</dbReference>
<dbReference type="Proteomes" id="UP000094065">
    <property type="component" value="Unassembled WGS sequence"/>
</dbReference>